<evidence type="ECO:0000313" key="7">
    <source>
        <dbReference type="Proteomes" id="UP000447574"/>
    </source>
</evidence>
<dbReference type="Proteomes" id="UP000466863">
    <property type="component" value="Unassembled WGS sequence"/>
</dbReference>
<evidence type="ECO:0000313" key="8">
    <source>
        <dbReference type="Proteomes" id="UP000466863"/>
    </source>
</evidence>
<dbReference type="GO" id="GO:1901135">
    <property type="term" value="P:carbohydrate derivative metabolic process"/>
    <property type="evidence" value="ECO:0007669"/>
    <property type="project" value="UniProtKB-ARBA"/>
</dbReference>
<evidence type="ECO:0000259" key="2">
    <source>
        <dbReference type="Pfam" id="PF13477"/>
    </source>
</evidence>
<evidence type="ECO:0000313" key="6">
    <source>
        <dbReference type="EMBL" id="MQU45154.1"/>
    </source>
</evidence>
<dbReference type="PANTHER" id="PTHR12526">
    <property type="entry name" value="GLYCOSYLTRANSFERASE"/>
    <property type="match status" value="1"/>
</dbReference>
<dbReference type="RefSeq" id="WP_048391300.1">
    <property type="nucleotide sequence ID" value="NZ_JBQDSB010000018.1"/>
</dbReference>
<dbReference type="Proteomes" id="UP000470186">
    <property type="component" value="Unassembled WGS sequence"/>
</dbReference>
<dbReference type="Gene3D" id="3.40.50.2000">
    <property type="entry name" value="Glycogen Phosphorylase B"/>
    <property type="match status" value="2"/>
</dbReference>
<evidence type="ECO:0000313" key="9">
    <source>
        <dbReference type="Proteomes" id="UP000470186"/>
    </source>
</evidence>
<dbReference type="EMBL" id="WIVV01000140">
    <property type="protein sequence ID" value="MQU45154.1"/>
    <property type="molecule type" value="Genomic_DNA"/>
</dbReference>
<dbReference type="EMBL" id="WIWF01000121">
    <property type="protein sequence ID" value="MQT77000.1"/>
    <property type="molecule type" value="Genomic_DNA"/>
</dbReference>
<keyword evidence="9" id="KW-1185">Reference proteome</keyword>
<comment type="caution">
    <text evidence="6">The sequence shown here is derived from an EMBL/GenBank/DDBJ whole genome shotgun (WGS) entry which is preliminary data.</text>
</comment>
<feature type="domain" description="Glycosyltransferase subfamily 4-like N-terminal" evidence="2">
    <location>
        <begin position="5"/>
        <end position="146"/>
    </location>
</feature>
<organism evidence="6 8">
    <name type="scientific">Pseudomonas helleri</name>
    <dbReference type="NCBI Taxonomy" id="1608996"/>
    <lineage>
        <taxon>Bacteria</taxon>
        <taxon>Pseudomonadati</taxon>
        <taxon>Pseudomonadota</taxon>
        <taxon>Gammaproteobacteria</taxon>
        <taxon>Pseudomonadales</taxon>
        <taxon>Pseudomonadaceae</taxon>
        <taxon>Pseudomonas</taxon>
    </lineage>
</organism>
<dbReference type="Proteomes" id="UP000478064">
    <property type="component" value="Unassembled WGS sequence"/>
</dbReference>
<dbReference type="Pfam" id="PF00534">
    <property type="entry name" value="Glycos_transf_1"/>
    <property type="match status" value="1"/>
</dbReference>
<dbReference type="Proteomes" id="UP000447574">
    <property type="component" value="Unassembled WGS sequence"/>
</dbReference>
<evidence type="ECO:0000259" key="1">
    <source>
        <dbReference type="Pfam" id="PF00534"/>
    </source>
</evidence>
<protein>
    <submittedName>
        <fullName evidence="6">Glycosyltransferase</fullName>
    </submittedName>
</protein>
<evidence type="ECO:0000313" key="4">
    <source>
        <dbReference type="EMBL" id="MQU08382.1"/>
    </source>
</evidence>
<evidence type="ECO:0000313" key="3">
    <source>
        <dbReference type="EMBL" id="MQT77000.1"/>
    </source>
</evidence>
<dbReference type="SUPFAM" id="SSF53756">
    <property type="entry name" value="UDP-Glycosyltransferase/glycogen phosphorylase"/>
    <property type="match status" value="1"/>
</dbReference>
<dbReference type="PANTHER" id="PTHR12526:SF638">
    <property type="entry name" value="SPORE COAT PROTEIN SA"/>
    <property type="match status" value="1"/>
</dbReference>
<keyword evidence="6" id="KW-0808">Transferase</keyword>
<dbReference type="InterPro" id="IPR001296">
    <property type="entry name" value="Glyco_trans_1"/>
</dbReference>
<evidence type="ECO:0000313" key="10">
    <source>
        <dbReference type="Proteomes" id="UP000478064"/>
    </source>
</evidence>
<sequence>MVKSIALIGTLASCVLGFRKDLIEGLVSKGVTVYAFALDYDEDSKSKVQKLGAIPVSYSFSRSGLNPLVDIADTLKLAKLIKSINPDVVLCYFAKPVIFGTLAAKLAGVSRRIGMLEGLGYVFTEQPSGIRFKTKVIKAVQVLLYKIALPKLERLILLNRDDQKDLIEKYNISIKEVSILGGIGLDLSQYKYSPPPVNPVSFIFVGRLLAEKGIHEFITAAKQVKKKYPDTKFVVLGGIDHDNPGALTTGALDEVINSGLITYPGHVDDVVSWLKDSSVFVLPSYREGMPRSTQEAMAIGRPVITSDVPGCRDTVVNGVNGFITKPWSSSDLSNKMLYFIENSDQISSMGYESYKMAVSRYDANLVNEKLYSYID</sequence>
<name>A0A6I1WPX3_9PSED</name>
<dbReference type="EMBL" id="WIVU01000062">
    <property type="protein sequence ID" value="MQU08382.1"/>
    <property type="molecule type" value="Genomic_DNA"/>
</dbReference>
<feature type="domain" description="Glycosyl transferase family 1" evidence="1">
    <location>
        <begin position="197"/>
        <end position="355"/>
    </location>
</feature>
<evidence type="ECO:0000313" key="5">
    <source>
        <dbReference type="EMBL" id="MQU33863.1"/>
    </source>
</evidence>
<accession>A0A6I1WPX3</accession>
<dbReference type="InterPro" id="IPR028098">
    <property type="entry name" value="Glyco_trans_4-like_N"/>
</dbReference>
<dbReference type="EMBL" id="WIVX01000134">
    <property type="protein sequence ID" value="MQU33863.1"/>
    <property type="molecule type" value="Genomic_DNA"/>
</dbReference>
<gene>
    <name evidence="4" type="ORF">GHO27_22195</name>
    <name evidence="6" type="ORF">GHO28_22030</name>
    <name evidence="5" type="ORF">GHO30_21185</name>
    <name evidence="3" type="ORF">GHO37_22295</name>
</gene>
<dbReference type="GO" id="GO:0016757">
    <property type="term" value="F:glycosyltransferase activity"/>
    <property type="evidence" value="ECO:0007669"/>
    <property type="project" value="InterPro"/>
</dbReference>
<dbReference type="AlphaFoldDB" id="A0A6I1WPX3"/>
<reference evidence="7 8" key="1">
    <citation type="submission" date="2019-10" db="EMBL/GenBank/DDBJ databases">
        <title>Evaluation of single-gene subtyping targets for Pseudomonas.</title>
        <authorList>
            <person name="Reichler S.J."/>
            <person name="Orsi R.H."/>
            <person name="Wiedmann M."/>
            <person name="Martin N.H."/>
            <person name="Murphy S.I."/>
        </authorList>
    </citation>
    <scope>NUCLEOTIDE SEQUENCE [LARGE SCALE GENOMIC DNA]</scope>
    <source>
        <strain evidence="4 10">FSL R10-1637</strain>
        <strain evidence="6 8">FSL R10-1876</strain>
        <strain evidence="5 9">FSL R10-2107</strain>
        <strain evidence="3 7">FSL R10-2932</strain>
    </source>
</reference>
<dbReference type="Pfam" id="PF13477">
    <property type="entry name" value="Glyco_trans_4_2"/>
    <property type="match status" value="1"/>
</dbReference>
<dbReference type="CDD" id="cd03808">
    <property type="entry name" value="GT4_CapM-like"/>
    <property type="match status" value="1"/>
</dbReference>
<proteinExistence type="predicted"/>